<protein>
    <submittedName>
        <fullName evidence="2">Uncharacterized protein</fullName>
    </submittedName>
</protein>
<reference evidence="2 3" key="1">
    <citation type="submission" date="2017-05" db="EMBL/GenBank/DDBJ databases">
        <title>Complete genome sequence of Corynebacterium striatum KC-Na-1 isolated from Neophocaena asiaeorientalis in Korea.</title>
        <authorList>
            <person name="Kim J.H."/>
            <person name="Lee K."/>
        </authorList>
    </citation>
    <scope>NUCLEOTIDE SEQUENCE [LARGE SCALE GENOMIC DNA]</scope>
    <source>
        <strain evidence="2 3">KC-Na-01</strain>
    </source>
</reference>
<gene>
    <name evidence="2" type="ORF">CBE89_00750</name>
</gene>
<name>A0A2Z2IYV2_CORST</name>
<dbReference type="EMBL" id="CP021252">
    <property type="protein sequence ID" value="ART20195.1"/>
    <property type="molecule type" value="Genomic_DNA"/>
</dbReference>
<evidence type="ECO:0000256" key="1">
    <source>
        <dbReference type="SAM" id="Phobius"/>
    </source>
</evidence>
<keyword evidence="1" id="KW-0472">Membrane</keyword>
<keyword evidence="1" id="KW-1133">Transmembrane helix</keyword>
<evidence type="ECO:0000313" key="3">
    <source>
        <dbReference type="Proteomes" id="UP000250197"/>
    </source>
</evidence>
<dbReference type="AlphaFoldDB" id="A0A2Z2IYV2"/>
<organism evidence="2 3">
    <name type="scientific">Corynebacterium striatum</name>
    <dbReference type="NCBI Taxonomy" id="43770"/>
    <lineage>
        <taxon>Bacteria</taxon>
        <taxon>Bacillati</taxon>
        <taxon>Actinomycetota</taxon>
        <taxon>Actinomycetes</taxon>
        <taxon>Mycobacteriales</taxon>
        <taxon>Corynebacteriaceae</taxon>
        <taxon>Corynebacterium</taxon>
    </lineage>
</organism>
<dbReference type="Proteomes" id="UP000250197">
    <property type="component" value="Chromosome"/>
</dbReference>
<feature type="transmembrane region" description="Helical" evidence="1">
    <location>
        <begin position="33"/>
        <end position="51"/>
    </location>
</feature>
<proteinExistence type="predicted"/>
<keyword evidence="1" id="KW-0812">Transmembrane</keyword>
<sequence length="102" mass="11277">MYIIIVLTALVCAAALAVQTIRRERPQDRMRCAVIGGGTSVAMVLGLIFFLPSRSYRQFLPYLLCRLVYSPCGPAFSEPASIQEPAGKTAYRRTYGRADECV</sequence>
<evidence type="ECO:0000313" key="2">
    <source>
        <dbReference type="EMBL" id="ART20195.1"/>
    </source>
</evidence>
<accession>A0A2Z2IYV2</accession>
<dbReference type="KEGG" id="cstr:CBE89_00750"/>